<reference evidence="3 4" key="1">
    <citation type="submission" date="2019-10" db="EMBL/GenBank/DDBJ databases">
        <title>Streptomyces tenebrisbrunneis sp.nov., an endogenous actinomycete isolated from of Lycium ruthenicum.</title>
        <authorList>
            <person name="Ma L."/>
        </authorList>
    </citation>
    <scope>NUCLEOTIDE SEQUENCE [LARGE SCALE GENOMIC DNA]</scope>
    <source>
        <strain evidence="3 4">TRM 66187</strain>
    </source>
</reference>
<keyword evidence="4" id="KW-1185">Reference proteome</keyword>
<feature type="signal peptide" evidence="1">
    <location>
        <begin position="1"/>
        <end position="29"/>
    </location>
</feature>
<dbReference type="Pfam" id="PF01471">
    <property type="entry name" value="PG_binding_1"/>
    <property type="match status" value="1"/>
</dbReference>
<feature type="domain" description="Peptidoglycan binding-like" evidence="2">
    <location>
        <begin position="89"/>
        <end position="142"/>
    </location>
</feature>
<name>A0ABQ7FB93_9ACTN</name>
<dbReference type="InterPro" id="IPR002477">
    <property type="entry name" value="Peptidoglycan-bd-like"/>
</dbReference>
<dbReference type="Proteomes" id="UP000621266">
    <property type="component" value="Unassembled WGS sequence"/>
</dbReference>
<evidence type="ECO:0000313" key="4">
    <source>
        <dbReference type="Proteomes" id="UP000621266"/>
    </source>
</evidence>
<dbReference type="EMBL" id="WHPN01000402">
    <property type="protein sequence ID" value="KAF4405865.1"/>
    <property type="molecule type" value="Genomic_DNA"/>
</dbReference>
<evidence type="ECO:0000259" key="2">
    <source>
        <dbReference type="Pfam" id="PF01471"/>
    </source>
</evidence>
<organism evidence="3 4">
    <name type="scientific">Streptomyces lycii</name>
    <dbReference type="NCBI Taxonomy" id="2654337"/>
    <lineage>
        <taxon>Bacteria</taxon>
        <taxon>Bacillati</taxon>
        <taxon>Actinomycetota</taxon>
        <taxon>Actinomycetes</taxon>
        <taxon>Kitasatosporales</taxon>
        <taxon>Streptomycetaceae</taxon>
        <taxon>Streptomyces</taxon>
    </lineage>
</organism>
<evidence type="ECO:0000313" key="3">
    <source>
        <dbReference type="EMBL" id="KAF4405865.1"/>
    </source>
</evidence>
<dbReference type="Gene3D" id="1.10.101.10">
    <property type="entry name" value="PGBD-like superfamily/PGBD"/>
    <property type="match status" value="1"/>
</dbReference>
<evidence type="ECO:0000256" key="1">
    <source>
        <dbReference type="SAM" id="SignalP"/>
    </source>
</evidence>
<dbReference type="RefSeq" id="WP_098755091.1">
    <property type="nucleotide sequence ID" value="NZ_WHPN01000402.1"/>
</dbReference>
<protein>
    <submittedName>
        <fullName evidence="3">Peptidoglycan-binding protein</fullName>
    </submittedName>
</protein>
<comment type="caution">
    <text evidence="3">The sequence shown here is derived from an EMBL/GenBank/DDBJ whole genome shotgun (WGS) entry which is preliminary data.</text>
</comment>
<dbReference type="InterPro" id="IPR036366">
    <property type="entry name" value="PGBDSf"/>
</dbReference>
<keyword evidence="1" id="KW-0732">Signal</keyword>
<proteinExistence type="predicted"/>
<accession>A0ABQ7FB93</accession>
<feature type="chain" id="PRO_5045364339" evidence="1">
    <location>
        <begin position="30"/>
        <end position="153"/>
    </location>
</feature>
<dbReference type="SUPFAM" id="SSF47090">
    <property type="entry name" value="PGBD-like"/>
    <property type="match status" value="1"/>
</dbReference>
<dbReference type="InterPro" id="IPR036365">
    <property type="entry name" value="PGBD-like_sf"/>
</dbReference>
<sequence>MSIRTKAAALTVIALISGGTALSAAPASAQPAGGTHQSVAQGQQAESGPLSAQAYRCNYRSSGGYFYAGYYSGNSVTPSAGGVSNAGIEAQCLLLRTGYNPGTIDGIFGTNSKRAMRNFQAMVNREYGAGLSVDGLPGPQSWPWLRWYANDPW</sequence>
<gene>
    <name evidence="3" type="ORF">GCU69_28165</name>
</gene>